<gene>
    <name evidence="1" type="ORF">BFS35_012205</name>
</gene>
<dbReference type="AlphaFoldDB" id="A0A2G5NWJ1"/>
<name>A0A2G5NWJ1_9STAP</name>
<keyword evidence="2" id="KW-1185">Reference proteome</keyword>
<protein>
    <submittedName>
        <fullName evidence="1">Uncharacterized protein</fullName>
    </submittedName>
</protein>
<evidence type="ECO:0000313" key="2">
    <source>
        <dbReference type="Proteomes" id="UP000229523"/>
    </source>
</evidence>
<accession>A0A2G5NWJ1</accession>
<dbReference type="Proteomes" id="UP000229523">
    <property type="component" value="Unassembled WGS sequence"/>
</dbReference>
<reference evidence="1 2" key="1">
    <citation type="journal article" date="2018" name="Front. Microbiol.">
        <title>Description and Comparative Genomics of Macrococcus caseolyticus subsp. hominis subsp. nov., Macrococcus goetzii sp. nov., Macrococcus epidermidis sp. nov., and Macrococcus bohemicus sp. nov., Novel Macrococci From Human Clinical Material With Virulence Potential and Suspected Uptake of Foreign DNA by Natural Transformation.</title>
        <authorList>
            <person name="Maslanova I."/>
            <person name="Wertheimer Z."/>
            <person name="Sedlacek I."/>
            <person name="Svec P."/>
            <person name="Indrakova A."/>
            <person name="Kovarovic V."/>
            <person name="Schumann P."/>
            <person name="Sproer C."/>
            <person name="Kralova S."/>
            <person name="Sedo O."/>
            <person name="Kristofova L."/>
            <person name="Vrbovska V."/>
            <person name="Fuzik T."/>
            <person name="Petras P."/>
            <person name="Zdrahal Z."/>
            <person name="Ruzickova V."/>
            <person name="Doskar J."/>
            <person name="Pantucek R."/>
        </authorList>
    </citation>
    <scope>NUCLEOTIDE SEQUENCE [LARGE SCALE GENOMIC DNA]</scope>
    <source>
        <strain evidence="1 2">CCM 4927</strain>
    </source>
</reference>
<sequence>MIKVGDRFSLNNENWEVIFINNDSVAVARSENGEGRVVSQRTIYKNWYEQQKQRADRAEKRWSELKNFLLRYENVPESVQSFENVFEYMKEVERIEEDGE</sequence>
<comment type="caution">
    <text evidence="1">The sequence shown here is derived from an EMBL/GenBank/DDBJ whole genome shotgun (WGS) entry which is preliminary data.</text>
</comment>
<evidence type="ECO:0000313" key="1">
    <source>
        <dbReference type="EMBL" id="RAI79315.1"/>
    </source>
</evidence>
<dbReference type="EMBL" id="MJBI02000009">
    <property type="protein sequence ID" value="RAI79315.1"/>
    <property type="molecule type" value="Genomic_DNA"/>
</dbReference>
<dbReference type="RefSeq" id="WP_099576840.1">
    <property type="nucleotide sequence ID" value="NZ_MJBI02000009.1"/>
</dbReference>
<proteinExistence type="predicted"/>
<organism evidence="1 2">
    <name type="scientific">Macrococcoides goetzii</name>
    <dbReference type="NCBI Taxonomy" id="1891097"/>
    <lineage>
        <taxon>Bacteria</taxon>
        <taxon>Bacillati</taxon>
        <taxon>Bacillota</taxon>
        <taxon>Bacilli</taxon>
        <taxon>Bacillales</taxon>
        <taxon>Staphylococcaceae</taxon>
        <taxon>Macrococcoides</taxon>
    </lineage>
</organism>